<accession>A0A0S3T311</accession>
<organism evidence="2 3">
    <name type="scientific">Vigna angularis var. angularis</name>
    <dbReference type="NCBI Taxonomy" id="157739"/>
    <lineage>
        <taxon>Eukaryota</taxon>
        <taxon>Viridiplantae</taxon>
        <taxon>Streptophyta</taxon>
        <taxon>Embryophyta</taxon>
        <taxon>Tracheophyta</taxon>
        <taxon>Spermatophyta</taxon>
        <taxon>Magnoliopsida</taxon>
        <taxon>eudicotyledons</taxon>
        <taxon>Gunneridae</taxon>
        <taxon>Pentapetalae</taxon>
        <taxon>rosids</taxon>
        <taxon>fabids</taxon>
        <taxon>Fabales</taxon>
        <taxon>Fabaceae</taxon>
        <taxon>Papilionoideae</taxon>
        <taxon>50 kb inversion clade</taxon>
        <taxon>NPAAA clade</taxon>
        <taxon>indigoferoid/millettioid clade</taxon>
        <taxon>Phaseoleae</taxon>
        <taxon>Vigna</taxon>
    </lineage>
</organism>
<dbReference type="Proteomes" id="UP000291084">
    <property type="component" value="Chromosome 10"/>
</dbReference>
<reference evidence="2 3" key="1">
    <citation type="journal article" date="2015" name="Sci. Rep.">
        <title>The power of single molecule real-time sequencing technology in the de novo assembly of a eukaryotic genome.</title>
        <authorList>
            <person name="Sakai H."/>
            <person name="Naito K."/>
            <person name="Ogiso-Tanaka E."/>
            <person name="Takahashi Y."/>
            <person name="Iseki K."/>
            <person name="Muto C."/>
            <person name="Satou K."/>
            <person name="Teruya K."/>
            <person name="Shiroma A."/>
            <person name="Shimoji M."/>
            <person name="Hirano T."/>
            <person name="Itoh T."/>
            <person name="Kaga A."/>
            <person name="Tomooka N."/>
        </authorList>
    </citation>
    <scope>NUCLEOTIDE SEQUENCE [LARGE SCALE GENOMIC DNA]</scope>
    <source>
        <strain evidence="3">cv. Shumari</strain>
    </source>
</reference>
<feature type="region of interest" description="Disordered" evidence="1">
    <location>
        <begin position="79"/>
        <end position="170"/>
    </location>
</feature>
<keyword evidence="3" id="KW-1185">Reference proteome</keyword>
<name>A0A0S3T311_PHAAN</name>
<sequence>MLKLLDILQQEKTEDWANAKGVTSREESEESELVSLSLGISLKGKTKGERKHCKREDEGMDKGLRLGLDINLDPVDHAEAANISSTASSFGEGGKEEEPSEMWPPSKVLKAMKYVDKSEASQNDQPKKTRVSIRARCDTQTEFRERTQRLDDEHNAREDQQEDGAGLGGK</sequence>
<evidence type="ECO:0000256" key="1">
    <source>
        <dbReference type="SAM" id="MobiDB-lite"/>
    </source>
</evidence>
<dbReference type="AlphaFoldDB" id="A0A0S3T311"/>
<dbReference type="EMBL" id="AP015043">
    <property type="protein sequence ID" value="BAT99292.1"/>
    <property type="molecule type" value="Genomic_DNA"/>
</dbReference>
<gene>
    <name evidence="2" type="primary">Vigan.10G069800</name>
    <name evidence="2" type="ORF">VIGAN_10069800</name>
</gene>
<feature type="compositionally biased region" description="Basic and acidic residues" evidence="1">
    <location>
        <begin position="135"/>
        <end position="159"/>
    </location>
</feature>
<evidence type="ECO:0000313" key="2">
    <source>
        <dbReference type="EMBL" id="BAT99292.1"/>
    </source>
</evidence>
<protein>
    <submittedName>
        <fullName evidence="2">Uncharacterized protein</fullName>
    </submittedName>
</protein>
<proteinExistence type="predicted"/>
<evidence type="ECO:0000313" key="3">
    <source>
        <dbReference type="Proteomes" id="UP000291084"/>
    </source>
</evidence>